<dbReference type="SUPFAM" id="SSF69118">
    <property type="entry name" value="AhpD-like"/>
    <property type="match status" value="1"/>
</dbReference>
<keyword evidence="2" id="KW-0560">Oxidoreductase</keyword>
<dbReference type="PANTHER" id="PTHR35446:SF2">
    <property type="entry name" value="CARBOXYMUCONOLACTONE DECARBOXYLASE-LIKE DOMAIN-CONTAINING PROTEIN"/>
    <property type="match status" value="1"/>
</dbReference>
<dbReference type="InterPro" id="IPR010195">
    <property type="entry name" value="Uncharacterised_peroxidase-rel"/>
</dbReference>
<evidence type="ECO:0000259" key="1">
    <source>
        <dbReference type="Pfam" id="PF02627"/>
    </source>
</evidence>
<dbReference type="Pfam" id="PF02627">
    <property type="entry name" value="CMD"/>
    <property type="match status" value="1"/>
</dbReference>
<keyword evidence="3" id="KW-1185">Reference proteome</keyword>
<reference evidence="2" key="1">
    <citation type="submission" date="2022-11" db="EMBL/GenBank/DDBJ databases">
        <title>Dyadobacter pollutisoli sp. nov., isolated from plastic dumped soil.</title>
        <authorList>
            <person name="Kim J.M."/>
            <person name="Kim K.R."/>
            <person name="Lee J.K."/>
            <person name="Hao L."/>
            <person name="Jeon C.O."/>
        </authorList>
    </citation>
    <scope>NUCLEOTIDE SEQUENCE</scope>
    <source>
        <strain evidence="2">U1</strain>
    </source>
</reference>
<gene>
    <name evidence="2" type="ORF">ON006_20625</name>
</gene>
<feature type="domain" description="Carboxymuconolactone decarboxylase-like" evidence="1">
    <location>
        <begin position="22"/>
        <end position="73"/>
    </location>
</feature>
<dbReference type="NCBIfam" id="TIGR01926">
    <property type="entry name" value="peroxid_rel"/>
    <property type="match status" value="1"/>
</dbReference>
<dbReference type="EMBL" id="CP112998">
    <property type="protein sequence ID" value="WAC10155.1"/>
    <property type="molecule type" value="Genomic_DNA"/>
</dbReference>
<evidence type="ECO:0000313" key="2">
    <source>
        <dbReference type="EMBL" id="WAC10155.1"/>
    </source>
</evidence>
<dbReference type="InterPro" id="IPR003779">
    <property type="entry name" value="CMD-like"/>
</dbReference>
<dbReference type="PANTHER" id="PTHR35446">
    <property type="entry name" value="SI:CH211-175M2.5"/>
    <property type="match status" value="1"/>
</dbReference>
<dbReference type="Proteomes" id="UP001164653">
    <property type="component" value="Chromosome"/>
</dbReference>
<evidence type="ECO:0000313" key="3">
    <source>
        <dbReference type="Proteomes" id="UP001164653"/>
    </source>
</evidence>
<keyword evidence="2" id="KW-0575">Peroxidase</keyword>
<sequence>MAHIALPDESLPGIVGLFNFRPETAAPLQLLAETLLRGESPLTSGERELIAAYVSHLNDCHFCHTSHASAAMAHLECDLALIDDIKKGFREIAVTPKLRALLNIAAKVQKSGKQVTDEDVAAARAEGADDQEIHDTVLIAAAFCMFDRYVDGLGTWAPQDHEAYREMGQRMAFTGYVRYPVETTV</sequence>
<name>A0A9E8SIG2_9BACT</name>
<proteinExistence type="predicted"/>
<organism evidence="2 3">
    <name type="scientific">Dyadobacter pollutisoli</name>
    <dbReference type="NCBI Taxonomy" id="2910158"/>
    <lineage>
        <taxon>Bacteria</taxon>
        <taxon>Pseudomonadati</taxon>
        <taxon>Bacteroidota</taxon>
        <taxon>Cytophagia</taxon>
        <taxon>Cytophagales</taxon>
        <taxon>Spirosomataceae</taxon>
        <taxon>Dyadobacter</taxon>
    </lineage>
</organism>
<dbReference type="GO" id="GO:0051920">
    <property type="term" value="F:peroxiredoxin activity"/>
    <property type="evidence" value="ECO:0007669"/>
    <property type="project" value="InterPro"/>
</dbReference>
<protein>
    <submittedName>
        <fullName evidence="2">Peroxidase-related enzyme</fullName>
    </submittedName>
</protein>
<dbReference type="Gene3D" id="1.20.1290.10">
    <property type="entry name" value="AhpD-like"/>
    <property type="match status" value="1"/>
</dbReference>
<dbReference type="KEGG" id="dpf:ON006_20625"/>
<dbReference type="InterPro" id="IPR029032">
    <property type="entry name" value="AhpD-like"/>
</dbReference>
<dbReference type="AlphaFoldDB" id="A0A9E8SIG2"/>
<accession>A0A9E8SIG2</accession>
<dbReference type="RefSeq" id="WP_244823749.1">
    <property type="nucleotide sequence ID" value="NZ_CP112998.1"/>
</dbReference>